<feature type="non-terminal residue" evidence="1">
    <location>
        <position position="50"/>
    </location>
</feature>
<comment type="caution">
    <text evidence="1">The sequence shown here is derived from an EMBL/GenBank/DDBJ whole genome shotgun (WGS) entry which is preliminary data.</text>
</comment>
<organism evidence="1 2">
    <name type="scientific">Cetraspora pellucida</name>
    <dbReference type="NCBI Taxonomy" id="1433469"/>
    <lineage>
        <taxon>Eukaryota</taxon>
        <taxon>Fungi</taxon>
        <taxon>Fungi incertae sedis</taxon>
        <taxon>Mucoromycota</taxon>
        <taxon>Glomeromycotina</taxon>
        <taxon>Glomeromycetes</taxon>
        <taxon>Diversisporales</taxon>
        <taxon>Gigasporaceae</taxon>
        <taxon>Cetraspora</taxon>
    </lineage>
</organism>
<feature type="non-terminal residue" evidence="1">
    <location>
        <position position="1"/>
    </location>
</feature>
<accession>A0ACA9QWN4</accession>
<proteinExistence type="predicted"/>
<dbReference type="EMBL" id="CAJVPW010051921">
    <property type="protein sequence ID" value="CAG8767304.1"/>
    <property type="molecule type" value="Genomic_DNA"/>
</dbReference>
<reference evidence="1" key="1">
    <citation type="submission" date="2021-06" db="EMBL/GenBank/DDBJ databases">
        <authorList>
            <person name="Kallberg Y."/>
            <person name="Tangrot J."/>
            <person name="Rosling A."/>
        </authorList>
    </citation>
    <scope>NUCLEOTIDE SEQUENCE</scope>
    <source>
        <strain evidence="1">28 12/20/2015</strain>
    </source>
</reference>
<evidence type="ECO:0000313" key="2">
    <source>
        <dbReference type="Proteomes" id="UP000789366"/>
    </source>
</evidence>
<gene>
    <name evidence="1" type="ORF">SPELUC_LOCUS15552</name>
</gene>
<sequence>VKITKQNENKIIVEPIAGKMQTKEEVQLSQLIETSKGQEELHKTIKDVLI</sequence>
<name>A0ACA9QWN4_9GLOM</name>
<protein>
    <submittedName>
        <fullName evidence="1">16790_t:CDS:1</fullName>
    </submittedName>
</protein>
<evidence type="ECO:0000313" key="1">
    <source>
        <dbReference type="EMBL" id="CAG8767304.1"/>
    </source>
</evidence>
<keyword evidence="2" id="KW-1185">Reference proteome</keyword>
<dbReference type="Proteomes" id="UP000789366">
    <property type="component" value="Unassembled WGS sequence"/>
</dbReference>